<name>A0ABW1RKT2_9LACO</name>
<dbReference type="PANTHER" id="PTHR30408:SF12">
    <property type="entry name" value="TYPE I RESTRICTION ENZYME MJAVIII SPECIFICITY SUBUNIT"/>
    <property type="match status" value="1"/>
</dbReference>
<organism evidence="5 6">
    <name type="scientific">Companilactobacillus huachuanensis</name>
    <dbReference type="NCBI Taxonomy" id="2559914"/>
    <lineage>
        <taxon>Bacteria</taxon>
        <taxon>Bacillati</taxon>
        <taxon>Bacillota</taxon>
        <taxon>Bacilli</taxon>
        <taxon>Lactobacillales</taxon>
        <taxon>Lactobacillaceae</taxon>
        <taxon>Companilactobacillus</taxon>
    </lineage>
</organism>
<evidence type="ECO:0000313" key="5">
    <source>
        <dbReference type="EMBL" id="MFC6176650.1"/>
    </source>
</evidence>
<dbReference type="InterPro" id="IPR052021">
    <property type="entry name" value="Type-I_RS_S_subunit"/>
</dbReference>
<keyword evidence="2" id="KW-0680">Restriction system</keyword>
<evidence type="ECO:0000259" key="4">
    <source>
        <dbReference type="Pfam" id="PF01420"/>
    </source>
</evidence>
<dbReference type="Pfam" id="PF01420">
    <property type="entry name" value="Methylase_S"/>
    <property type="match status" value="1"/>
</dbReference>
<keyword evidence="5" id="KW-0255">Endonuclease</keyword>
<comment type="similarity">
    <text evidence="1">Belongs to the type-I restriction system S methylase family.</text>
</comment>
<dbReference type="PANTHER" id="PTHR30408">
    <property type="entry name" value="TYPE-1 RESTRICTION ENZYME ECOKI SPECIFICITY PROTEIN"/>
    <property type="match status" value="1"/>
</dbReference>
<dbReference type="RefSeq" id="WP_223876448.1">
    <property type="nucleotide sequence ID" value="NZ_BJDF01000001.1"/>
</dbReference>
<dbReference type="InterPro" id="IPR000055">
    <property type="entry name" value="Restrct_endonuc_typeI_TRD"/>
</dbReference>
<dbReference type="GO" id="GO:0004519">
    <property type="term" value="F:endonuclease activity"/>
    <property type="evidence" value="ECO:0007669"/>
    <property type="project" value="UniProtKB-KW"/>
</dbReference>
<dbReference type="EMBL" id="JBHSSF010000019">
    <property type="protein sequence ID" value="MFC6176650.1"/>
    <property type="molecule type" value="Genomic_DNA"/>
</dbReference>
<keyword evidence="5" id="KW-0540">Nuclease</keyword>
<comment type="caution">
    <text evidence="5">The sequence shown here is derived from an EMBL/GenBank/DDBJ whole genome shotgun (WGS) entry which is preliminary data.</text>
</comment>
<keyword evidence="3" id="KW-0238">DNA-binding</keyword>
<dbReference type="Proteomes" id="UP001596288">
    <property type="component" value="Unassembled WGS sequence"/>
</dbReference>
<evidence type="ECO:0000313" key="6">
    <source>
        <dbReference type="Proteomes" id="UP001596288"/>
    </source>
</evidence>
<dbReference type="SUPFAM" id="SSF116734">
    <property type="entry name" value="DNA methylase specificity domain"/>
    <property type="match status" value="2"/>
</dbReference>
<dbReference type="CDD" id="cd17283">
    <property type="entry name" value="RMtype1_S_Hpy180ORF7835P_TRD2-CR2_like"/>
    <property type="match status" value="1"/>
</dbReference>
<dbReference type="InterPro" id="IPR044946">
    <property type="entry name" value="Restrct_endonuc_typeI_TRD_sf"/>
</dbReference>
<keyword evidence="5" id="KW-0378">Hydrolase</keyword>
<dbReference type="Gene3D" id="3.90.220.20">
    <property type="entry name" value="DNA methylase specificity domains"/>
    <property type="match status" value="2"/>
</dbReference>
<reference evidence="6" key="1">
    <citation type="journal article" date="2019" name="Int. J. Syst. Evol. Microbiol.">
        <title>The Global Catalogue of Microorganisms (GCM) 10K type strain sequencing project: providing services to taxonomists for standard genome sequencing and annotation.</title>
        <authorList>
            <consortium name="The Broad Institute Genomics Platform"/>
            <consortium name="The Broad Institute Genome Sequencing Center for Infectious Disease"/>
            <person name="Wu L."/>
            <person name="Ma J."/>
        </authorList>
    </citation>
    <scope>NUCLEOTIDE SEQUENCE [LARGE SCALE GENOMIC DNA]</scope>
    <source>
        <strain evidence="6">CCM 8927</strain>
    </source>
</reference>
<accession>A0ABW1RKT2</accession>
<sequence>MSKTSDNPNLPRIEYEDVISGEGQLKQKFYNKKNLKKGIEFEPNDILFGKLRPYLKNWIFAIFKGIAVGDWWVLRPINYNNRFVYYLIQTSRYQTAANLSTGTKMPRSDWKVVSQTIFYTPNNIQEQGHLAQVLISLESLIKLYQEKLTLYESMKKGMIQNIFPANDNATPNLRRNEFSEDWTQYNLGDLANIVRGASPRPIKDKKWFDEDSDVGWLRISDVTQQEGRIRYLEQHISKLGQNKTRVLTEPHILLSIAASVGKPVINYVKTGVHDGFLIFLNPKFKIEFMFQWLEMFQSSWRHYGQPGSQVNLNSDLVKNQRINLPNVEEQKEIGDFLLEIDNSINIQRKKIKNLQATKKYLLQKLFI</sequence>
<dbReference type="EC" id="3.1.21.-" evidence="5"/>
<dbReference type="Gene3D" id="1.10.287.1120">
    <property type="entry name" value="Bipartite methylase S protein"/>
    <property type="match status" value="1"/>
</dbReference>
<evidence type="ECO:0000256" key="1">
    <source>
        <dbReference type="ARBA" id="ARBA00010923"/>
    </source>
</evidence>
<feature type="domain" description="Type I restriction modification DNA specificity" evidence="4">
    <location>
        <begin position="180"/>
        <end position="354"/>
    </location>
</feature>
<evidence type="ECO:0000256" key="3">
    <source>
        <dbReference type="ARBA" id="ARBA00023125"/>
    </source>
</evidence>
<gene>
    <name evidence="5" type="ORF">ACFQAV_07340</name>
</gene>
<keyword evidence="6" id="KW-1185">Reference proteome</keyword>
<protein>
    <submittedName>
        <fullName evidence="5">Restriction endonuclease subunit S</fullName>
        <ecNumber evidence="5">3.1.21.-</ecNumber>
    </submittedName>
</protein>
<proteinExistence type="inferred from homology"/>
<evidence type="ECO:0000256" key="2">
    <source>
        <dbReference type="ARBA" id="ARBA00022747"/>
    </source>
</evidence>
<dbReference type="GO" id="GO:0016787">
    <property type="term" value="F:hydrolase activity"/>
    <property type="evidence" value="ECO:0007669"/>
    <property type="project" value="UniProtKB-KW"/>
</dbReference>